<reference evidence="5 6" key="1">
    <citation type="submission" date="2023-09" db="EMBL/GenBank/DDBJ databases">
        <title>Whole genome shotgun sequencing (WGS) of Bosea sp. ZW T0_25, isolated from stored onions (Allium cepa).</title>
        <authorList>
            <person name="Stoll D.A."/>
            <person name="Huch M."/>
        </authorList>
    </citation>
    <scope>NUCLEOTIDE SEQUENCE [LARGE SCALE GENOMIC DNA]</scope>
    <source>
        <strain evidence="5 6">ZW T0_25</strain>
    </source>
</reference>
<keyword evidence="6" id="KW-1185">Reference proteome</keyword>
<dbReference type="PANTHER" id="PTHR35527:SF2">
    <property type="entry name" value="HYDROLASE"/>
    <property type="match status" value="1"/>
</dbReference>
<feature type="signal peptide" evidence="3">
    <location>
        <begin position="1"/>
        <end position="36"/>
    </location>
</feature>
<evidence type="ECO:0000259" key="4">
    <source>
        <dbReference type="Pfam" id="PF02275"/>
    </source>
</evidence>
<evidence type="ECO:0000256" key="1">
    <source>
        <dbReference type="ARBA" id="ARBA00006625"/>
    </source>
</evidence>
<dbReference type="InterPro" id="IPR052193">
    <property type="entry name" value="Peptidase_C59"/>
</dbReference>
<evidence type="ECO:0000313" key="5">
    <source>
        <dbReference type="EMBL" id="MDU0338911.1"/>
    </source>
</evidence>
<dbReference type="InterPro" id="IPR029132">
    <property type="entry name" value="CBAH/NAAA_C"/>
</dbReference>
<dbReference type="Proteomes" id="UP001254257">
    <property type="component" value="Unassembled WGS sequence"/>
</dbReference>
<feature type="domain" description="Choloylglycine hydrolase/NAAA C-terminal" evidence="4">
    <location>
        <begin position="37"/>
        <end position="324"/>
    </location>
</feature>
<comment type="similarity">
    <text evidence="1">Belongs to the peptidase C59 family.</text>
</comment>
<dbReference type="SUPFAM" id="SSF56235">
    <property type="entry name" value="N-terminal nucleophile aminohydrolases (Ntn hydrolases)"/>
    <property type="match status" value="1"/>
</dbReference>
<evidence type="ECO:0000256" key="3">
    <source>
        <dbReference type="SAM" id="SignalP"/>
    </source>
</evidence>
<dbReference type="Pfam" id="PF02275">
    <property type="entry name" value="CBAH"/>
    <property type="match status" value="1"/>
</dbReference>
<dbReference type="CDD" id="cd01902">
    <property type="entry name" value="Ntn_CGH"/>
    <property type="match status" value="1"/>
</dbReference>
<protein>
    <submittedName>
        <fullName evidence="5">Linear amide C-N hydrolase</fullName>
    </submittedName>
</protein>
<dbReference type="RefSeq" id="WP_316016837.1">
    <property type="nucleotide sequence ID" value="NZ_JAWDID010000003.1"/>
</dbReference>
<proteinExistence type="inferred from homology"/>
<accession>A0ABU3S2B0</accession>
<comment type="caution">
    <text evidence="5">The sequence shown here is derived from an EMBL/GenBank/DDBJ whole genome shotgun (WGS) entry which is preliminary data.</text>
</comment>
<evidence type="ECO:0000313" key="6">
    <source>
        <dbReference type="Proteomes" id="UP001254257"/>
    </source>
</evidence>
<keyword evidence="2 5" id="KW-0378">Hydrolase</keyword>
<keyword evidence="3" id="KW-0732">Signal</keyword>
<dbReference type="Gene3D" id="3.60.60.10">
    <property type="entry name" value="Penicillin V Acylase, Chain A"/>
    <property type="match status" value="1"/>
</dbReference>
<sequence length="364" mass="39767">MTRPSHRPDQRSRFAGRRVAALALVAALLADTAAQACTRLVYFGADGRNLTARSMDWKSDVATNLWILPRGIERNGEAGPNSLKWTAKYGSVIASGYDISTTDGVNEAGLSANLLWLVESEYPKFDAASKPGLTIAAWAQYVLDSFGTVAEAVDALRKEPFTIVTDAVPGETRLATLHLSISDATGDSAIVEYIGGRQVIHHDRAYQVMTNSPIFDQQLALNAYWKQIGGTAMLPGTNRASDRFARASFYVNAIPKFEDPDRAVASVFSVIRNVSVPFGLTTPDQPNISSTRWRTVVDHARKLYFFESALTPNTFWVDLKQVDFSAAGGVRKLDLGKDQTQIYSGNATARFVPAKPFPFLGKNP</sequence>
<feature type="chain" id="PRO_5045529122" evidence="3">
    <location>
        <begin position="37"/>
        <end position="364"/>
    </location>
</feature>
<gene>
    <name evidence="5" type="ORF">RKE40_03425</name>
</gene>
<dbReference type="PANTHER" id="PTHR35527">
    <property type="entry name" value="CHOLOYLGLYCINE HYDROLASE"/>
    <property type="match status" value="1"/>
</dbReference>
<name>A0ABU3S2B0_9HYPH</name>
<dbReference type="InterPro" id="IPR029055">
    <property type="entry name" value="Ntn_hydrolases_N"/>
</dbReference>
<evidence type="ECO:0000256" key="2">
    <source>
        <dbReference type="ARBA" id="ARBA00022801"/>
    </source>
</evidence>
<dbReference type="EMBL" id="JAWDID010000003">
    <property type="protein sequence ID" value="MDU0338911.1"/>
    <property type="molecule type" value="Genomic_DNA"/>
</dbReference>
<organism evidence="5 6">
    <name type="scientific">Bosea rubneri</name>
    <dbReference type="NCBI Taxonomy" id="3075434"/>
    <lineage>
        <taxon>Bacteria</taxon>
        <taxon>Pseudomonadati</taxon>
        <taxon>Pseudomonadota</taxon>
        <taxon>Alphaproteobacteria</taxon>
        <taxon>Hyphomicrobiales</taxon>
        <taxon>Boseaceae</taxon>
        <taxon>Bosea</taxon>
    </lineage>
</organism>
<dbReference type="GO" id="GO:0016787">
    <property type="term" value="F:hydrolase activity"/>
    <property type="evidence" value="ECO:0007669"/>
    <property type="project" value="UniProtKB-KW"/>
</dbReference>